<dbReference type="Pfam" id="PF07995">
    <property type="entry name" value="GSDH"/>
    <property type="match status" value="1"/>
</dbReference>
<organism evidence="3 4">
    <name type="scientific">Nitrogeniibacter mangrovi</name>
    <dbReference type="NCBI Taxonomy" id="2016596"/>
    <lineage>
        <taxon>Bacteria</taxon>
        <taxon>Pseudomonadati</taxon>
        <taxon>Pseudomonadota</taxon>
        <taxon>Betaproteobacteria</taxon>
        <taxon>Rhodocyclales</taxon>
        <taxon>Zoogloeaceae</taxon>
        <taxon>Nitrogeniibacter</taxon>
    </lineage>
</organism>
<evidence type="ECO:0000256" key="1">
    <source>
        <dbReference type="SAM" id="SignalP"/>
    </source>
</evidence>
<evidence type="ECO:0000313" key="3">
    <source>
        <dbReference type="EMBL" id="QID18002.1"/>
    </source>
</evidence>
<reference evidence="3 4" key="1">
    <citation type="submission" date="2020-02" db="EMBL/GenBank/DDBJ databases">
        <title>Nitrogenibacter mangrovi gen. nov., sp. nov. isolated from mangrove sediment, a denitrifying betaproteobacterium.</title>
        <authorList>
            <person name="Liao H."/>
            <person name="Tian Y."/>
        </authorList>
    </citation>
    <scope>NUCLEOTIDE SEQUENCE [LARGE SCALE GENOMIC DNA]</scope>
    <source>
        <strain evidence="3 4">M9-3-2</strain>
    </source>
</reference>
<evidence type="ECO:0000313" key="4">
    <source>
        <dbReference type="Proteomes" id="UP000501991"/>
    </source>
</evidence>
<dbReference type="InterPro" id="IPR012938">
    <property type="entry name" value="Glc/Sorbosone_DH"/>
</dbReference>
<dbReference type="Gene3D" id="2.120.10.30">
    <property type="entry name" value="TolB, C-terminal domain"/>
    <property type="match status" value="1"/>
</dbReference>
<dbReference type="EMBL" id="CP048836">
    <property type="protein sequence ID" value="QID18002.1"/>
    <property type="molecule type" value="Genomic_DNA"/>
</dbReference>
<dbReference type="InterPro" id="IPR011041">
    <property type="entry name" value="Quinoprot_gluc/sorb_DH_b-prop"/>
</dbReference>
<accession>A0A6C1B2X5</accession>
<feature type="chain" id="PRO_5025448565" evidence="1">
    <location>
        <begin position="27"/>
        <end position="372"/>
    </location>
</feature>
<evidence type="ECO:0000259" key="2">
    <source>
        <dbReference type="Pfam" id="PF07995"/>
    </source>
</evidence>
<feature type="signal peptide" evidence="1">
    <location>
        <begin position="1"/>
        <end position="26"/>
    </location>
</feature>
<keyword evidence="4" id="KW-1185">Reference proteome</keyword>
<dbReference type="Proteomes" id="UP000501991">
    <property type="component" value="Chromosome"/>
</dbReference>
<gene>
    <name evidence="3" type="ORF">G3580_10325</name>
</gene>
<dbReference type="RefSeq" id="WP_173765227.1">
    <property type="nucleotide sequence ID" value="NZ_CP048836.1"/>
</dbReference>
<dbReference type="PANTHER" id="PTHR19328:SF75">
    <property type="entry name" value="ALDOSE SUGAR DEHYDROGENASE YLII"/>
    <property type="match status" value="1"/>
</dbReference>
<dbReference type="AlphaFoldDB" id="A0A6C1B2X5"/>
<name>A0A6C1B2X5_9RHOO</name>
<feature type="domain" description="Glucose/Sorbosone dehydrogenase" evidence="2">
    <location>
        <begin position="38"/>
        <end position="367"/>
    </location>
</feature>
<dbReference type="SUPFAM" id="SSF50952">
    <property type="entry name" value="Soluble quinoprotein glucose dehydrogenase"/>
    <property type="match status" value="1"/>
</dbReference>
<protein>
    <submittedName>
        <fullName evidence="3">PQQ-dependent sugar dehydrogenase</fullName>
    </submittedName>
</protein>
<proteinExistence type="predicted"/>
<keyword evidence="1" id="KW-0732">Signal</keyword>
<dbReference type="KEGG" id="azq:G3580_10325"/>
<dbReference type="InterPro" id="IPR011042">
    <property type="entry name" value="6-blade_b-propeller_TolB-like"/>
</dbReference>
<sequence>MTHGLRQRVATVVAVGCWLFSTGAWATDPKVEVVARGLDVPWSLAFLPDGAMLVTERPGRMRVVSPDGRIGAPIAGVPRVHAQGQGGLFDVALSPNFAEDRTVFFAFAEPTRGGARTAVARAVFEREANRLTKVQGIFAQNEDPPGGGHFGGRLAFAPDGTLFVTLGERYAYRDKAQEPGSLLGKIVRINPDGSVPANNPFADSAVFRPEIWSYGHRNVQGAAIHPRTGRLWTHEHGPQGGDEVNIPRAGRNHGWPVITYGREYVTGFAIGEGTTREDVVAPVQVWIPSIAPSGMAFYTGELFPRWQGNLFVGSLKFGVLVRLELDGDKVVREERLLEGVTRRIRDVRQGPDGALYLLDEGGGRILRVVPGQ</sequence>
<dbReference type="PANTHER" id="PTHR19328">
    <property type="entry name" value="HEDGEHOG-INTERACTING PROTEIN"/>
    <property type="match status" value="1"/>
</dbReference>